<dbReference type="SUPFAM" id="SSF53474">
    <property type="entry name" value="alpha/beta-Hydrolases"/>
    <property type="match status" value="1"/>
</dbReference>
<evidence type="ECO:0000256" key="8">
    <source>
        <dbReference type="RuleBase" id="RU361263"/>
    </source>
</evidence>
<proteinExistence type="inferred from homology"/>
<dbReference type="OrthoDB" id="3690529at2"/>
<evidence type="ECO:0000313" key="10">
    <source>
        <dbReference type="Proteomes" id="UP000032221"/>
    </source>
</evidence>
<dbReference type="GO" id="GO:0052689">
    <property type="term" value="F:carboxylic ester hydrolase activity"/>
    <property type="evidence" value="ECO:0007669"/>
    <property type="project" value="UniProtKB-KW"/>
</dbReference>
<dbReference type="AlphaFoldDB" id="A0A0D1LJ13"/>
<dbReference type="InterPro" id="IPR029058">
    <property type="entry name" value="AB_hydrolase_fold"/>
</dbReference>
<reference evidence="9 10" key="1">
    <citation type="submission" date="2015-01" db="EMBL/GenBank/DDBJ databases">
        <title>Genome sequence of Mycobacterium llatzerense and Mycobacterium immunogenum recovered from brain abscess.</title>
        <authorList>
            <person name="Greninger A.L."/>
            <person name="Langelier C."/>
            <person name="Cunningham G."/>
            <person name="Chiu C.Y."/>
            <person name="Miller S."/>
        </authorList>
    </citation>
    <scope>NUCLEOTIDE SEQUENCE [LARGE SCALE GENOMIC DNA]</scope>
    <source>
        <strain evidence="9 10">CLUC14</strain>
    </source>
</reference>
<evidence type="ECO:0000256" key="1">
    <source>
        <dbReference type="ARBA" id="ARBA00004613"/>
    </source>
</evidence>
<comment type="similarity">
    <text evidence="2 8">Belongs to the cutinase family.</text>
</comment>
<keyword evidence="3 8" id="KW-0719">Serine esterase</keyword>
<evidence type="ECO:0000256" key="5">
    <source>
        <dbReference type="ARBA" id="ARBA00022729"/>
    </source>
</evidence>
<protein>
    <recommendedName>
        <fullName evidence="8">Cutinase</fullName>
        <ecNumber evidence="8">3.1.1.-</ecNumber>
    </recommendedName>
</protein>
<accession>A0A0D1LJ13</accession>
<dbReference type="EC" id="3.1.1.-" evidence="8"/>
<evidence type="ECO:0000256" key="2">
    <source>
        <dbReference type="ARBA" id="ARBA00007534"/>
    </source>
</evidence>
<evidence type="ECO:0000256" key="3">
    <source>
        <dbReference type="ARBA" id="ARBA00022487"/>
    </source>
</evidence>
<dbReference type="PANTHER" id="PTHR33630:SF9">
    <property type="entry name" value="CUTINASE 4"/>
    <property type="match status" value="1"/>
</dbReference>
<dbReference type="Pfam" id="PF01083">
    <property type="entry name" value="Cutinase"/>
    <property type="match status" value="1"/>
</dbReference>
<dbReference type="PROSITE" id="PS00155">
    <property type="entry name" value="CUTINASE_1"/>
    <property type="match status" value="1"/>
</dbReference>
<dbReference type="InterPro" id="IPR043580">
    <property type="entry name" value="CUTINASE_1"/>
</dbReference>
<dbReference type="PATRIC" id="fig|280871.6.peg.684"/>
<dbReference type="Gene3D" id="3.40.50.1820">
    <property type="entry name" value="alpha/beta hydrolase"/>
    <property type="match status" value="1"/>
</dbReference>
<dbReference type="PANTHER" id="PTHR33630">
    <property type="entry name" value="CUTINASE RV1984C-RELATED-RELATED"/>
    <property type="match status" value="1"/>
</dbReference>
<evidence type="ECO:0000313" key="9">
    <source>
        <dbReference type="EMBL" id="KIU18477.1"/>
    </source>
</evidence>
<keyword evidence="4 8" id="KW-0964">Secreted</keyword>
<comment type="function">
    <text evidence="8">Catalyzes the hydrolysis of complex carboxylic polyesters found in the cell wall of plants. Degrades cutin, a macromolecule that forms the structure of the plant cuticle.</text>
</comment>
<keyword evidence="5" id="KW-0732">Signal</keyword>
<dbReference type="GO" id="GO:0005576">
    <property type="term" value="C:extracellular region"/>
    <property type="evidence" value="ECO:0007669"/>
    <property type="project" value="UniProtKB-SubCell"/>
</dbReference>
<organism evidence="9 10">
    <name type="scientific">Mycolicibacterium llatzerense</name>
    <dbReference type="NCBI Taxonomy" id="280871"/>
    <lineage>
        <taxon>Bacteria</taxon>
        <taxon>Bacillati</taxon>
        <taxon>Actinomycetota</taxon>
        <taxon>Actinomycetes</taxon>
        <taxon>Mycobacteriales</taxon>
        <taxon>Mycobacteriaceae</taxon>
        <taxon>Mycolicibacterium</taxon>
    </lineage>
</organism>
<evidence type="ECO:0000256" key="6">
    <source>
        <dbReference type="ARBA" id="ARBA00022801"/>
    </source>
</evidence>
<dbReference type="InterPro" id="IPR000675">
    <property type="entry name" value="Cutinase/axe"/>
</dbReference>
<comment type="caution">
    <text evidence="9">The sequence shown here is derived from an EMBL/GenBank/DDBJ whole genome shotgun (WGS) entry which is preliminary data.</text>
</comment>
<comment type="subcellular location">
    <subcellularLocation>
        <location evidence="1 8">Secreted</location>
    </subcellularLocation>
</comment>
<evidence type="ECO:0000256" key="4">
    <source>
        <dbReference type="ARBA" id="ARBA00022525"/>
    </source>
</evidence>
<keyword evidence="6 8" id="KW-0378">Hydrolase</keyword>
<sequence>MNSVRSAVAVVGAAASVTTGLVVTTTAGPSGFIGVATAAPCPQVEVVFARGRNERPGIGRVGTAFVDALRAKTPLNVGVYAVNYPANIEIPQGANDISSRIQDMASRCPDTRLVIGGYSLGAASATMALSSDNKGFGFDSPLPPGMDSHIAAVALFGNVTHRMGAGNISPVYGDRTIDQCNGTDPVCMDGLPQTIAQLQGDWQNHLQDGYIGSGMVAQAADFVAARLAAPAPPAPPAP</sequence>
<evidence type="ECO:0000256" key="7">
    <source>
        <dbReference type="ARBA" id="ARBA00023157"/>
    </source>
</evidence>
<dbReference type="SMART" id="SM01110">
    <property type="entry name" value="Cutinase"/>
    <property type="match status" value="1"/>
</dbReference>
<gene>
    <name evidence="9" type="ORF">TL10_03375</name>
</gene>
<dbReference type="STRING" id="280871.TL10_03375"/>
<keyword evidence="7" id="KW-1015">Disulfide bond</keyword>
<dbReference type="EMBL" id="JXST01000003">
    <property type="protein sequence ID" value="KIU18477.1"/>
    <property type="molecule type" value="Genomic_DNA"/>
</dbReference>
<keyword evidence="10" id="KW-1185">Reference proteome</keyword>
<name>A0A0D1LJ13_9MYCO</name>
<dbReference type="Proteomes" id="UP000032221">
    <property type="component" value="Unassembled WGS sequence"/>
</dbReference>